<evidence type="ECO:0000313" key="4">
    <source>
        <dbReference type="EMBL" id="CAA9516993.1"/>
    </source>
</evidence>
<dbReference type="GO" id="GO:0016746">
    <property type="term" value="F:acyltransferase activity"/>
    <property type="evidence" value="ECO:0007669"/>
    <property type="project" value="UniProtKB-KW"/>
</dbReference>
<dbReference type="Pfam" id="PF00795">
    <property type="entry name" value="CN_hydrolase"/>
    <property type="match status" value="1"/>
</dbReference>
<dbReference type="PANTHER" id="PTHR46044:SF1">
    <property type="entry name" value="CN HYDROLASE DOMAIN-CONTAINING PROTEIN"/>
    <property type="match status" value="1"/>
</dbReference>
<evidence type="ECO:0000259" key="3">
    <source>
        <dbReference type="PROSITE" id="PS50263"/>
    </source>
</evidence>
<sequence>MRKGKVAAAIVQAEVAADLASCLDLTRAKALEAAAAGVELIVFPETWVPGYPAWLDNCRDAALWDHAPVKAVFARIAANSVSIPGPAFDHLAATAREANATLVIGLSERVDRGVGRGTLYNSLITLSPEGKLLNHHRKLMPTYTERLIWGAGDVEGLRAVDTPAGRVSALVCWEHWMPLARQALHESGEDVHVAVWPTVHDMHQVASRQYAFEGRCFVLASGALMRASSLPPELEAHPDRVSGPDQWLLRGGSAIIGPDGKYVVEPVHDEPAILLAELDLARASEESMTLDVTGHYHRPELFDFRAVRSGKRFAGEDE</sequence>
<dbReference type="PROSITE" id="PS50263">
    <property type="entry name" value="CN_HYDROLASE"/>
    <property type="match status" value="1"/>
</dbReference>
<name>A0A6J4T9I5_9SPHN</name>
<dbReference type="SUPFAM" id="SSF56317">
    <property type="entry name" value="Carbon-nitrogen hydrolase"/>
    <property type="match status" value="1"/>
</dbReference>
<reference evidence="4" key="1">
    <citation type="submission" date="2020-02" db="EMBL/GenBank/DDBJ databases">
        <authorList>
            <person name="Meier V. D."/>
        </authorList>
    </citation>
    <scope>NUCLEOTIDE SEQUENCE</scope>
    <source>
        <strain evidence="4">AVDCRST_MAG91</strain>
    </source>
</reference>
<dbReference type="AlphaFoldDB" id="A0A6J4T9I5"/>
<dbReference type="GO" id="GO:0000257">
    <property type="term" value="F:nitrilase activity"/>
    <property type="evidence" value="ECO:0007669"/>
    <property type="project" value="UniProtKB-ARBA"/>
</dbReference>
<dbReference type="PANTHER" id="PTHR46044">
    <property type="entry name" value="NITRILASE"/>
    <property type="match status" value="1"/>
</dbReference>
<keyword evidence="4" id="KW-0808">Transferase</keyword>
<protein>
    <submittedName>
        <fullName evidence="4">Nitrilase/cyanide hydratase and apolipoprotein N-acyltransferase</fullName>
    </submittedName>
</protein>
<comment type="similarity">
    <text evidence="1">Belongs to the carbon-nitrogen hydrolase superfamily. Nitrilase family.</text>
</comment>
<dbReference type="EMBL" id="CADCVX010000362">
    <property type="protein sequence ID" value="CAA9516993.1"/>
    <property type="molecule type" value="Genomic_DNA"/>
</dbReference>
<evidence type="ECO:0000256" key="2">
    <source>
        <dbReference type="PROSITE-ProRule" id="PRU10139"/>
    </source>
</evidence>
<keyword evidence="4" id="KW-0012">Acyltransferase</keyword>
<evidence type="ECO:0000256" key="1">
    <source>
        <dbReference type="ARBA" id="ARBA00008129"/>
    </source>
</evidence>
<keyword evidence="4" id="KW-0449">Lipoprotein</keyword>
<feature type="active site" description="Proton acceptor" evidence="2">
    <location>
        <position position="45"/>
    </location>
</feature>
<feature type="domain" description="CN hydrolase" evidence="3">
    <location>
        <begin position="6"/>
        <end position="280"/>
    </location>
</feature>
<dbReference type="InterPro" id="IPR000132">
    <property type="entry name" value="Nitrilase/CN_hydratase_CS"/>
</dbReference>
<dbReference type="InterPro" id="IPR036526">
    <property type="entry name" value="C-N_Hydrolase_sf"/>
</dbReference>
<proteinExistence type="inferred from homology"/>
<accession>A0A6J4T9I5</accession>
<dbReference type="InterPro" id="IPR003010">
    <property type="entry name" value="C-N_Hydrolase"/>
</dbReference>
<organism evidence="4">
    <name type="scientific">uncultured Sphingomonadaceae bacterium</name>
    <dbReference type="NCBI Taxonomy" id="169976"/>
    <lineage>
        <taxon>Bacteria</taxon>
        <taxon>Pseudomonadati</taxon>
        <taxon>Pseudomonadota</taxon>
        <taxon>Alphaproteobacteria</taxon>
        <taxon>Sphingomonadales</taxon>
        <taxon>Sphingomonadaceae</taxon>
        <taxon>environmental samples</taxon>
    </lineage>
</organism>
<dbReference type="InterPro" id="IPR044149">
    <property type="entry name" value="Nitrilases_CHs"/>
</dbReference>
<dbReference type="Gene3D" id="3.60.110.10">
    <property type="entry name" value="Carbon-nitrogen hydrolase"/>
    <property type="match status" value="1"/>
</dbReference>
<dbReference type="PROSITE" id="PS00920">
    <property type="entry name" value="NITRIL_CHT_1"/>
    <property type="match status" value="1"/>
</dbReference>
<dbReference type="CDD" id="cd07564">
    <property type="entry name" value="nitrilases_CHs"/>
    <property type="match status" value="1"/>
</dbReference>
<gene>
    <name evidence="4" type="ORF">AVDCRST_MAG91-1965</name>
</gene>